<dbReference type="Proteomes" id="UP001602089">
    <property type="component" value="Unassembled WGS sequence"/>
</dbReference>
<dbReference type="EMBL" id="JBIATK010000007">
    <property type="protein sequence ID" value="MFF4025421.1"/>
    <property type="molecule type" value="Genomic_DNA"/>
</dbReference>
<proteinExistence type="predicted"/>
<evidence type="ECO:0000313" key="2">
    <source>
        <dbReference type="Proteomes" id="UP001602089"/>
    </source>
</evidence>
<protein>
    <submittedName>
        <fullName evidence="1">Uncharacterized protein</fullName>
    </submittedName>
</protein>
<comment type="caution">
    <text evidence="1">The sequence shown here is derived from an EMBL/GenBank/DDBJ whole genome shotgun (WGS) entry which is preliminary data.</text>
</comment>
<dbReference type="RefSeq" id="WP_146165151.1">
    <property type="nucleotide sequence ID" value="NZ_JBIATK010000007.1"/>
</dbReference>
<sequence>MARMASLRAGDFVFGPVDLFERRLEIGQTPRYRRCDISDTSSWLSVTTDSYRWMKEANRYSSVGWLARRDSLPISMPAEEAMNAGAASALHAENVWCSCALDASEYWDLAHLEGSRAAV</sequence>
<evidence type="ECO:0000313" key="1">
    <source>
        <dbReference type="EMBL" id="MFF4025421.1"/>
    </source>
</evidence>
<accession>A0ABW6TGZ8</accession>
<reference evidence="1 2" key="1">
    <citation type="submission" date="2024-10" db="EMBL/GenBank/DDBJ databases">
        <title>The Natural Products Discovery Center: Release of the First 8490 Sequenced Strains for Exploring Actinobacteria Biosynthetic Diversity.</title>
        <authorList>
            <person name="Kalkreuter E."/>
            <person name="Kautsar S.A."/>
            <person name="Yang D."/>
            <person name="Bader C.D."/>
            <person name="Teijaro C.N."/>
            <person name="Fluegel L."/>
            <person name="Davis C.M."/>
            <person name="Simpson J.R."/>
            <person name="Lauterbach L."/>
            <person name="Steele A.D."/>
            <person name="Gui C."/>
            <person name="Meng S."/>
            <person name="Li G."/>
            <person name="Viehrig K."/>
            <person name="Ye F."/>
            <person name="Su P."/>
            <person name="Kiefer A.F."/>
            <person name="Nichols A."/>
            <person name="Cepeda A.J."/>
            <person name="Yan W."/>
            <person name="Fan B."/>
            <person name="Jiang Y."/>
            <person name="Adhikari A."/>
            <person name="Zheng C.-J."/>
            <person name="Schuster L."/>
            <person name="Cowan T.M."/>
            <person name="Smanski M.J."/>
            <person name="Chevrette M.G."/>
            <person name="De Carvalho L.P.S."/>
            <person name="Shen B."/>
        </authorList>
    </citation>
    <scope>NUCLEOTIDE SEQUENCE [LARGE SCALE GENOMIC DNA]</scope>
    <source>
        <strain evidence="1 2">NPDC001867</strain>
    </source>
</reference>
<gene>
    <name evidence="1" type="ORF">ACFYY5_21495</name>
</gene>
<organism evidence="1 2">
    <name type="scientific">Nocardia elegans</name>
    <dbReference type="NCBI Taxonomy" id="300029"/>
    <lineage>
        <taxon>Bacteria</taxon>
        <taxon>Bacillati</taxon>
        <taxon>Actinomycetota</taxon>
        <taxon>Actinomycetes</taxon>
        <taxon>Mycobacteriales</taxon>
        <taxon>Nocardiaceae</taxon>
        <taxon>Nocardia</taxon>
    </lineage>
</organism>
<keyword evidence="2" id="KW-1185">Reference proteome</keyword>
<name>A0ABW6TGZ8_9NOCA</name>